<dbReference type="GeneID" id="63824386"/>
<organism evidence="2 3">
    <name type="scientific">Laetiporus sulphureus 93-53</name>
    <dbReference type="NCBI Taxonomy" id="1314785"/>
    <lineage>
        <taxon>Eukaryota</taxon>
        <taxon>Fungi</taxon>
        <taxon>Dikarya</taxon>
        <taxon>Basidiomycota</taxon>
        <taxon>Agaricomycotina</taxon>
        <taxon>Agaricomycetes</taxon>
        <taxon>Polyporales</taxon>
        <taxon>Laetiporus</taxon>
    </lineage>
</organism>
<dbReference type="EMBL" id="KV427670">
    <property type="protein sequence ID" value="KZT01096.1"/>
    <property type="molecule type" value="Genomic_DNA"/>
</dbReference>
<dbReference type="Proteomes" id="UP000076871">
    <property type="component" value="Unassembled WGS sequence"/>
</dbReference>
<evidence type="ECO:0000313" key="2">
    <source>
        <dbReference type="EMBL" id="KZT01096.1"/>
    </source>
</evidence>
<feature type="domain" description="Fungal-type protein kinase" evidence="1">
    <location>
        <begin position="157"/>
        <end position="323"/>
    </location>
</feature>
<dbReference type="InParanoid" id="A0A165BHZ8"/>
<dbReference type="Pfam" id="PF17667">
    <property type="entry name" value="Pkinase_fungal"/>
    <property type="match status" value="1"/>
</dbReference>
<evidence type="ECO:0000313" key="3">
    <source>
        <dbReference type="Proteomes" id="UP000076871"/>
    </source>
</evidence>
<evidence type="ECO:0000259" key="1">
    <source>
        <dbReference type="Pfam" id="PF17667"/>
    </source>
</evidence>
<proteinExistence type="predicted"/>
<gene>
    <name evidence="2" type="ORF">LAESUDRAFT_717712</name>
</gene>
<keyword evidence="3" id="KW-1185">Reference proteome</keyword>
<dbReference type="STRING" id="1314785.A0A165BHZ8"/>
<dbReference type="InterPro" id="IPR040976">
    <property type="entry name" value="Pkinase_fungal"/>
</dbReference>
<dbReference type="OrthoDB" id="5584477at2759"/>
<protein>
    <recommendedName>
        <fullName evidence="1">Fungal-type protein kinase domain-containing protein</fullName>
    </recommendedName>
</protein>
<dbReference type="RefSeq" id="XP_040758836.1">
    <property type="nucleotide sequence ID" value="XM_040907357.1"/>
</dbReference>
<reference evidence="2 3" key="1">
    <citation type="journal article" date="2016" name="Mol. Biol. Evol.">
        <title>Comparative Genomics of Early-Diverging Mushroom-Forming Fungi Provides Insights into the Origins of Lignocellulose Decay Capabilities.</title>
        <authorList>
            <person name="Nagy L.G."/>
            <person name="Riley R."/>
            <person name="Tritt A."/>
            <person name="Adam C."/>
            <person name="Daum C."/>
            <person name="Floudas D."/>
            <person name="Sun H."/>
            <person name="Yadav J.S."/>
            <person name="Pangilinan J."/>
            <person name="Larsson K.H."/>
            <person name="Matsuura K."/>
            <person name="Barry K."/>
            <person name="Labutti K."/>
            <person name="Kuo R."/>
            <person name="Ohm R.A."/>
            <person name="Bhattacharya S.S."/>
            <person name="Shirouzu T."/>
            <person name="Yoshinaga Y."/>
            <person name="Martin F.M."/>
            <person name="Grigoriev I.V."/>
            <person name="Hibbett D.S."/>
        </authorList>
    </citation>
    <scope>NUCLEOTIDE SEQUENCE [LARGE SCALE GENOMIC DNA]</scope>
    <source>
        <strain evidence="2 3">93-53</strain>
    </source>
</reference>
<dbReference type="AlphaFoldDB" id="A0A165BHZ8"/>
<accession>A0A165BHZ8</accession>
<sequence length="495" mass="57046">MVDKLTLELEHELGGWMSVENKVEVETILWCWLEKGLTQLEQTALHQRVNTFMNRSCKNGWMVLDRQFARESELYAPFIGVIETVRCHFSKALPGKLRECAQNVHDVHLGHESSPLHTSLDIMVLDDRCPTCCDVSIPRYCHSRTAVNIKLDCAIRTECHGLQMGIYAHQMLIEQHDHHFVISFIMTENRIRIYGFDKSGGWYTDLINFSDRGNYHILILAILMLFWSDKSLSWDPDIVLRPVPGHDLGATIQLQNFLVPPRNDVDIDFWNTRLRESTFEMTVTHWTHYWHAAGRSLEAEMLLHALDVNGVRQIAAYREGERISDTRGSELLVEHHLFPITIINDKGDGPISTYSSDRIWCQILLKQYNGPLSTQELAIAARGPTQDPQPVPISQIAPFKEWDFSMDPVNCGHNKMTLLRYRGGETLSYMQDVWNEVSERMAGFFAPRLDNVAQARLKKIPIPQLKVQARLNQARRDYDRFMAILDDAINKLKNP</sequence>
<name>A0A165BHZ8_9APHY</name>